<evidence type="ECO:0008006" key="3">
    <source>
        <dbReference type="Google" id="ProtNLM"/>
    </source>
</evidence>
<accession>A0ABQ6PVH3</accession>
<organism evidence="1 2">
    <name type="scientific">Algoriphagus confluentis</name>
    <dbReference type="NCBI Taxonomy" id="1697556"/>
    <lineage>
        <taxon>Bacteria</taxon>
        <taxon>Pseudomonadati</taxon>
        <taxon>Bacteroidota</taxon>
        <taxon>Cytophagia</taxon>
        <taxon>Cytophagales</taxon>
        <taxon>Cyclobacteriaceae</taxon>
        <taxon>Algoriphagus</taxon>
    </lineage>
</organism>
<gene>
    <name evidence="1" type="ORF">Aconfl_33850</name>
</gene>
<proteinExistence type="predicted"/>
<dbReference type="Proteomes" id="UP001338309">
    <property type="component" value="Unassembled WGS sequence"/>
</dbReference>
<reference evidence="1 2" key="1">
    <citation type="submission" date="2023-08" db="EMBL/GenBank/DDBJ databases">
        <title>Draft genome sequence of Algoriphagus confluentis.</title>
        <authorList>
            <person name="Takatani N."/>
            <person name="Hosokawa M."/>
            <person name="Sawabe T."/>
        </authorList>
    </citation>
    <scope>NUCLEOTIDE SEQUENCE [LARGE SCALE GENOMIC DNA]</scope>
    <source>
        <strain evidence="1 2">NBRC 111222</strain>
    </source>
</reference>
<protein>
    <recommendedName>
        <fullName evidence="3">Membrane or secreted protein</fullName>
    </recommendedName>
</protein>
<dbReference type="EMBL" id="BTPD01000011">
    <property type="protein sequence ID" value="GMQ30742.1"/>
    <property type="molecule type" value="Genomic_DNA"/>
</dbReference>
<sequence length="59" mass="6245">MIVLGAALIAAGTFGVSYFGASEVEAQGGPIAQCSWNGENCFDPIDQNMCICEEKEEDN</sequence>
<name>A0ABQ6PVH3_9BACT</name>
<comment type="caution">
    <text evidence="1">The sequence shown here is derived from an EMBL/GenBank/DDBJ whole genome shotgun (WGS) entry which is preliminary data.</text>
</comment>
<evidence type="ECO:0000313" key="2">
    <source>
        <dbReference type="Proteomes" id="UP001338309"/>
    </source>
</evidence>
<keyword evidence="2" id="KW-1185">Reference proteome</keyword>
<evidence type="ECO:0000313" key="1">
    <source>
        <dbReference type="EMBL" id="GMQ30742.1"/>
    </source>
</evidence>